<feature type="signal peptide" evidence="6">
    <location>
        <begin position="1"/>
        <end position="21"/>
    </location>
</feature>
<evidence type="ECO:0000259" key="7">
    <source>
        <dbReference type="Pfam" id="PF07980"/>
    </source>
</evidence>
<dbReference type="InterPro" id="IPR033985">
    <property type="entry name" value="SusD-like_N"/>
</dbReference>
<dbReference type="SUPFAM" id="SSF48452">
    <property type="entry name" value="TPR-like"/>
    <property type="match status" value="1"/>
</dbReference>
<evidence type="ECO:0000256" key="6">
    <source>
        <dbReference type="SAM" id="SignalP"/>
    </source>
</evidence>
<dbReference type="InterPro" id="IPR012944">
    <property type="entry name" value="SusD_RagB_dom"/>
</dbReference>
<evidence type="ECO:0000313" key="9">
    <source>
        <dbReference type="EMBL" id="KIP62304.1"/>
    </source>
</evidence>
<feature type="domain" description="RagB/SusD" evidence="7">
    <location>
        <begin position="272"/>
        <end position="624"/>
    </location>
</feature>
<name>A0A0D0IVQ4_9BACT</name>
<comment type="subcellular location">
    <subcellularLocation>
        <location evidence="1">Cell outer membrane</location>
    </subcellularLocation>
</comment>
<keyword evidence="3 6" id="KW-0732">Signal</keyword>
<dbReference type="AlphaFoldDB" id="A0A0D0IVQ4"/>
<evidence type="ECO:0000256" key="2">
    <source>
        <dbReference type="ARBA" id="ARBA00006275"/>
    </source>
</evidence>
<dbReference type="Proteomes" id="UP000032046">
    <property type="component" value="Unassembled WGS sequence"/>
</dbReference>
<reference evidence="9 10" key="1">
    <citation type="submission" date="2015-01" db="EMBL/GenBank/DDBJ databases">
        <title>Comparative genomics of non-oral Prevotella species.</title>
        <authorList>
            <person name="Accetto T."/>
            <person name="Nograsek B."/>
            <person name="Avgustin G."/>
        </authorList>
    </citation>
    <scope>NUCLEOTIDE SEQUENCE [LARGE SCALE GENOMIC DNA]</scope>
    <source>
        <strain evidence="9 10">P5-119</strain>
    </source>
</reference>
<dbReference type="InterPro" id="IPR011990">
    <property type="entry name" value="TPR-like_helical_dom_sf"/>
</dbReference>
<evidence type="ECO:0000256" key="3">
    <source>
        <dbReference type="ARBA" id="ARBA00022729"/>
    </source>
</evidence>
<comment type="caution">
    <text evidence="9">The sequence shown here is derived from an EMBL/GenBank/DDBJ whole genome shotgun (WGS) entry which is preliminary data.</text>
</comment>
<evidence type="ECO:0008006" key="11">
    <source>
        <dbReference type="Google" id="ProtNLM"/>
    </source>
</evidence>
<dbReference type="PROSITE" id="PS51257">
    <property type="entry name" value="PROKAR_LIPOPROTEIN"/>
    <property type="match status" value="1"/>
</dbReference>
<dbReference type="RefSeq" id="WP_042519323.1">
    <property type="nucleotide sequence ID" value="NZ_JXQK01000055.1"/>
</dbReference>
<dbReference type="Pfam" id="PF07980">
    <property type="entry name" value="SusD_RagB"/>
    <property type="match status" value="1"/>
</dbReference>
<keyword evidence="5" id="KW-0998">Cell outer membrane</keyword>
<organism evidence="9 10">
    <name type="scientific">Prevotella pectinovora</name>
    <dbReference type="NCBI Taxonomy" id="1602169"/>
    <lineage>
        <taxon>Bacteria</taxon>
        <taxon>Pseudomonadati</taxon>
        <taxon>Bacteroidota</taxon>
        <taxon>Bacteroidia</taxon>
        <taxon>Bacteroidales</taxon>
        <taxon>Prevotellaceae</taxon>
        <taxon>Prevotella</taxon>
    </lineage>
</organism>
<evidence type="ECO:0000313" key="10">
    <source>
        <dbReference type="Proteomes" id="UP000032046"/>
    </source>
</evidence>
<proteinExistence type="inferred from homology"/>
<evidence type="ECO:0000259" key="8">
    <source>
        <dbReference type="Pfam" id="PF14322"/>
    </source>
</evidence>
<gene>
    <name evidence="9" type="ORF">ST44_07410</name>
</gene>
<dbReference type="GO" id="GO:0009279">
    <property type="term" value="C:cell outer membrane"/>
    <property type="evidence" value="ECO:0007669"/>
    <property type="project" value="UniProtKB-SubCell"/>
</dbReference>
<protein>
    <recommendedName>
        <fullName evidence="11">RagB/SusD family nutrient uptake outer membrane protein</fullName>
    </recommendedName>
</protein>
<comment type="similarity">
    <text evidence="2">Belongs to the SusD family.</text>
</comment>
<accession>A0A0D0IVQ4</accession>
<feature type="chain" id="PRO_5002213054" description="RagB/SusD family nutrient uptake outer membrane protein" evidence="6">
    <location>
        <begin position="22"/>
        <end position="636"/>
    </location>
</feature>
<dbReference type="Pfam" id="PF14322">
    <property type="entry name" value="SusD-like_3"/>
    <property type="match status" value="1"/>
</dbReference>
<sequence>MKKFIIMSALGLATVAGLSSCSDFLDTDNKSTVTPGSQFSDISGWNQQLNNAYYALRDVYSDPKVFCQGTDLYTVGQNASAPVLQSYQYSSDNEDVTNLYKNTYAAINYANCVLKYCKDDKLNDQARFVRDYCYYILTQQFGAVPYITDYIESASTNYPRTDLATVYANVIADLKEIIANGNLESVSSEKDARGRASVIGAKALLAKVYLAAGWDLQTTVNDAKNGTYTVNSTEYFAEAAKYASEVADAVPLTQSFDKKWDFDNNEKGTNAETLFSIQYDRATSSDKVTGGHDQQHNFALYMGSNTLGVKGVKSDLCPTERVYYAFDKGDDRFEGTFMTTVYGYDGNESNWSKQGYWAFYNANDDEKAKLSIAFKYFPWYTEDSEIEAYCTAHASQFVTTGMKSTTKVFKVAENSTCKAYAANGSYDAKNSATYTQPFSSAIQKIGCLPPVRKFDDKNTTSDCKQSGGDYRDVVVLNASEIYLVAAEAYLMMGDDANSLKYLNAVRTRSHASYLGSFSDYKRYDWGYNDAGGYVSFGQTDSYGLTINKLDVILDERMRETLGEYYRWMDLRRTHQLVRYNTTYCGLSVANMTGNDGQIKWLRPIPENEIQINSGITAADQNPGFRTYSTAEESDAE</sequence>
<dbReference type="Gene3D" id="1.25.40.390">
    <property type="match status" value="1"/>
</dbReference>
<feature type="domain" description="SusD-like N-terminal" evidence="8">
    <location>
        <begin position="23"/>
        <end position="210"/>
    </location>
</feature>
<evidence type="ECO:0000256" key="4">
    <source>
        <dbReference type="ARBA" id="ARBA00023136"/>
    </source>
</evidence>
<evidence type="ECO:0000256" key="1">
    <source>
        <dbReference type="ARBA" id="ARBA00004442"/>
    </source>
</evidence>
<keyword evidence="10" id="KW-1185">Reference proteome</keyword>
<keyword evidence="4" id="KW-0472">Membrane</keyword>
<evidence type="ECO:0000256" key="5">
    <source>
        <dbReference type="ARBA" id="ARBA00023237"/>
    </source>
</evidence>
<dbReference type="STRING" id="1602171.ST44_07410"/>
<dbReference type="EMBL" id="JXQK01000055">
    <property type="protein sequence ID" value="KIP62304.1"/>
    <property type="molecule type" value="Genomic_DNA"/>
</dbReference>